<dbReference type="Pfam" id="PF02554">
    <property type="entry name" value="CstA"/>
    <property type="match status" value="1"/>
</dbReference>
<keyword evidence="6 9" id="KW-1133">Transmembrane helix</keyword>
<feature type="transmembrane region" description="Helical" evidence="9">
    <location>
        <begin position="573"/>
        <end position="594"/>
    </location>
</feature>
<comment type="caution">
    <text evidence="11">The sequence shown here is derived from an EMBL/GenBank/DDBJ whole genome shotgun (WGS) entry which is preliminary data.</text>
</comment>
<feature type="transmembrane region" description="Helical" evidence="9">
    <location>
        <begin position="119"/>
        <end position="139"/>
    </location>
</feature>
<feature type="transmembrane region" description="Helical" evidence="9">
    <location>
        <begin position="465"/>
        <end position="489"/>
    </location>
</feature>
<evidence type="ECO:0000256" key="9">
    <source>
        <dbReference type="SAM" id="Phobius"/>
    </source>
</evidence>
<feature type="transmembrane region" description="Helical" evidence="9">
    <location>
        <begin position="221"/>
        <end position="241"/>
    </location>
</feature>
<evidence type="ECO:0000259" key="10">
    <source>
        <dbReference type="Pfam" id="PF02554"/>
    </source>
</evidence>
<feature type="transmembrane region" description="Helical" evidence="9">
    <location>
        <begin position="160"/>
        <end position="183"/>
    </location>
</feature>
<dbReference type="PANTHER" id="PTHR30252:SF3">
    <property type="entry name" value="PYRUVATE_PROTON SYMPORTER BTST"/>
    <property type="match status" value="1"/>
</dbReference>
<feature type="domain" description="CstA N-terminal" evidence="10">
    <location>
        <begin position="33"/>
        <end position="591"/>
    </location>
</feature>
<comment type="similarity">
    <text evidence="2">Belongs to the peptide transporter carbon starvation (CstA) (TC 2.A.114) family.</text>
</comment>
<dbReference type="AlphaFoldDB" id="A0A0D0JQW0"/>
<feature type="region of interest" description="Disordered" evidence="8">
    <location>
        <begin position="674"/>
        <end position="693"/>
    </location>
</feature>
<feature type="transmembrane region" description="Helical" evidence="9">
    <location>
        <begin position="638"/>
        <end position="660"/>
    </location>
</feature>
<dbReference type="InterPro" id="IPR003706">
    <property type="entry name" value="CstA_N"/>
</dbReference>
<feature type="transmembrane region" description="Helical" evidence="9">
    <location>
        <begin position="93"/>
        <end position="113"/>
    </location>
</feature>
<evidence type="ECO:0000256" key="1">
    <source>
        <dbReference type="ARBA" id="ARBA00004651"/>
    </source>
</evidence>
<evidence type="ECO:0000256" key="4">
    <source>
        <dbReference type="ARBA" id="ARBA00022475"/>
    </source>
</evidence>
<evidence type="ECO:0000256" key="6">
    <source>
        <dbReference type="ARBA" id="ARBA00022989"/>
    </source>
</evidence>
<protein>
    <submittedName>
        <fullName evidence="11">Carbon starvation protein A</fullName>
    </submittedName>
</protein>
<name>A0A0D0JQW0_9PSED</name>
<evidence type="ECO:0000256" key="8">
    <source>
        <dbReference type="SAM" id="MobiDB-lite"/>
    </source>
</evidence>
<gene>
    <name evidence="11" type="ORF">RU08_24880</name>
</gene>
<keyword evidence="4" id="KW-1003">Cell membrane</keyword>
<evidence type="ECO:0000313" key="11">
    <source>
        <dbReference type="EMBL" id="KIP88664.1"/>
    </source>
</evidence>
<evidence type="ECO:0000256" key="3">
    <source>
        <dbReference type="ARBA" id="ARBA00022448"/>
    </source>
</evidence>
<feature type="transmembrane region" description="Helical" evidence="9">
    <location>
        <begin position="35"/>
        <end position="52"/>
    </location>
</feature>
<feature type="transmembrane region" description="Helical" evidence="9">
    <location>
        <begin position="189"/>
        <end position="209"/>
    </location>
</feature>
<sequence length="693" mass="74261">MTRMASHIAWFAVALLGAFALGTVALNRGESINALWIVVAAVAIYLVVYRYYSLFIATKVMQLDPSRATPAVLNNDGLDYVPTNKHILFGHHFAAIAGAGPLVGPVLAAQMGYLPGTLWLIAGVVLAGAVQDFMVLFISTRRNGRSLGELVREEMGQVPGTIALFGAFMIMIIILAVLSLIVVKALAESPWGMFTVMATIPIAMFMGIYMRYIRPGRIGEISLIGVILLLGSIWLGGVIAADPVWGPAFTFTGVQITWMLIGYGFVAAVLPVWLILAPRDYLSTFLKIGTIIALAIGILVVMPELKMPALTQFTDGTGPVWKGTLFPFLFITIACGAVSGFHALISSGTTPKLLANESHARYIGYGGMLMESFVAIMAMVAASVIEPGVYFAMNSPAALVGSDVQSVAAAVSSWGFVITPEELEAVARDIGENTILARAGGAPTLAVGIAQILHSVLPGENTMAFWYHFAILFEALFILTAVDAGTRAGRFMLQDLLGNFVPSMKKTESWFANVIATAGCVALWGWLLYQGVIDPLGGINTLWPLFGISNQMLAGIALMLGTVVLIKMKRQRYVWVTLIPATWLLICTTTAGLIKLLDPNPAVGFLALAKKYQAAVDAGQILAPAKDLGQMQHVILNAYTNATLTVLFLFVVVSVLFYAVKVGRAAWQKDSRSDNEAPYQAIPADAPEVARVQ</sequence>
<dbReference type="GO" id="GO:0009267">
    <property type="term" value="P:cellular response to starvation"/>
    <property type="evidence" value="ECO:0007669"/>
    <property type="project" value="InterPro"/>
</dbReference>
<dbReference type="PANTHER" id="PTHR30252">
    <property type="entry name" value="INNER MEMBRANE PEPTIDE TRANSPORTER"/>
    <property type="match status" value="1"/>
</dbReference>
<dbReference type="GO" id="GO:0005886">
    <property type="term" value="C:plasma membrane"/>
    <property type="evidence" value="ECO:0007669"/>
    <property type="project" value="UniProtKB-SubCell"/>
</dbReference>
<proteinExistence type="inferred from homology"/>
<dbReference type="EMBL" id="JXQW01000118">
    <property type="protein sequence ID" value="KIP88664.1"/>
    <property type="molecule type" value="Genomic_DNA"/>
</dbReference>
<reference evidence="11 12" key="1">
    <citation type="submission" date="2014-12" db="EMBL/GenBank/DDBJ databases">
        <title>16Stimator: statistical estimation of ribosomal gene copy numbers from draft genome assemblies.</title>
        <authorList>
            <person name="Perisin M.A."/>
            <person name="Vetter M."/>
            <person name="Gilbert J.A."/>
            <person name="Bergelson J."/>
        </authorList>
    </citation>
    <scope>NUCLEOTIDE SEQUENCE [LARGE SCALE GENOMIC DNA]</scope>
    <source>
        <strain evidence="11 12">MEJ086</strain>
    </source>
</reference>
<dbReference type="RefSeq" id="WP_042556573.1">
    <property type="nucleotide sequence ID" value="NZ_JXQW01000118.1"/>
</dbReference>
<keyword evidence="3" id="KW-0813">Transport</keyword>
<keyword evidence="7 9" id="KW-0472">Membrane</keyword>
<accession>A0A0D0JQW0</accession>
<keyword evidence="5 9" id="KW-0812">Transmembrane</keyword>
<dbReference type="OrthoDB" id="9761224at2"/>
<comment type="subcellular location">
    <subcellularLocation>
        <location evidence="1">Cell membrane</location>
        <topology evidence="1">Multi-pass membrane protein</topology>
    </subcellularLocation>
</comment>
<dbReference type="Proteomes" id="UP000032068">
    <property type="component" value="Unassembled WGS sequence"/>
</dbReference>
<feature type="transmembrane region" description="Helical" evidence="9">
    <location>
        <begin position="325"/>
        <end position="345"/>
    </location>
</feature>
<evidence type="ECO:0000256" key="2">
    <source>
        <dbReference type="ARBA" id="ARBA00007755"/>
    </source>
</evidence>
<feature type="transmembrane region" description="Helical" evidence="9">
    <location>
        <begin position="541"/>
        <end position="566"/>
    </location>
</feature>
<evidence type="ECO:0000256" key="7">
    <source>
        <dbReference type="ARBA" id="ARBA00023136"/>
    </source>
</evidence>
<feature type="transmembrane region" description="Helical" evidence="9">
    <location>
        <begin position="284"/>
        <end position="305"/>
    </location>
</feature>
<organism evidence="11 12">
    <name type="scientific">Pseudomonas fulva</name>
    <dbReference type="NCBI Taxonomy" id="47880"/>
    <lineage>
        <taxon>Bacteria</taxon>
        <taxon>Pseudomonadati</taxon>
        <taxon>Pseudomonadota</taxon>
        <taxon>Gammaproteobacteria</taxon>
        <taxon>Pseudomonadales</taxon>
        <taxon>Pseudomonadaceae</taxon>
        <taxon>Pseudomonas</taxon>
    </lineage>
</organism>
<evidence type="ECO:0000256" key="5">
    <source>
        <dbReference type="ARBA" id="ARBA00022692"/>
    </source>
</evidence>
<feature type="transmembrane region" description="Helical" evidence="9">
    <location>
        <begin position="365"/>
        <end position="385"/>
    </location>
</feature>
<dbReference type="InterPro" id="IPR051605">
    <property type="entry name" value="CstA"/>
</dbReference>
<evidence type="ECO:0000313" key="12">
    <source>
        <dbReference type="Proteomes" id="UP000032068"/>
    </source>
</evidence>
<feature type="transmembrane region" description="Helical" evidence="9">
    <location>
        <begin position="510"/>
        <end position="529"/>
    </location>
</feature>
<feature type="transmembrane region" description="Helical" evidence="9">
    <location>
        <begin position="256"/>
        <end position="277"/>
    </location>
</feature>